<comment type="caution">
    <text evidence="3">The sequence shown here is derived from an EMBL/GenBank/DDBJ whole genome shotgun (WGS) entry which is preliminary data.</text>
</comment>
<evidence type="ECO:0000313" key="5">
    <source>
        <dbReference type="Proteomes" id="UP000466523"/>
    </source>
</evidence>
<evidence type="ECO:0000313" key="4">
    <source>
        <dbReference type="Proteomes" id="UP000092668"/>
    </source>
</evidence>
<proteinExistence type="predicted"/>
<accession>A0A1B8SGK3</accession>
<organism evidence="3 4">
    <name type="scientific">Mycolicibacter kumamotonensis</name>
    <dbReference type="NCBI Taxonomy" id="354243"/>
    <lineage>
        <taxon>Bacteria</taxon>
        <taxon>Bacillati</taxon>
        <taxon>Actinomycetota</taxon>
        <taxon>Actinomycetes</taxon>
        <taxon>Mycobacteriales</taxon>
        <taxon>Mycobacteriaceae</taxon>
        <taxon>Mycolicibacter</taxon>
    </lineage>
</organism>
<dbReference type="OrthoDB" id="4762610at2"/>
<name>A0A1B8SGK3_9MYCO</name>
<keyword evidence="1" id="KW-0812">Transmembrane</keyword>
<dbReference type="AlphaFoldDB" id="A0A1B8SGK3"/>
<dbReference type="Proteomes" id="UP000092668">
    <property type="component" value="Unassembled WGS sequence"/>
</dbReference>
<reference evidence="2 5" key="2">
    <citation type="submission" date="2020-01" db="EMBL/GenBank/DDBJ databases">
        <authorList>
            <person name="Sanchez-Estrada R."/>
            <person name="Gonzalez-Y-Merchand J.A."/>
            <person name="Rivera-Gutierrez S."/>
        </authorList>
    </citation>
    <scope>NUCLEOTIDE SEQUENCE [LARGE SCALE GENOMIC DNA]</scope>
    <source>
        <strain evidence="2 5">CST 7247</strain>
    </source>
</reference>
<feature type="transmembrane region" description="Helical" evidence="1">
    <location>
        <begin position="55"/>
        <end position="77"/>
    </location>
</feature>
<dbReference type="Proteomes" id="UP000466523">
    <property type="component" value="Unassembled WGS sequence"/>
</dbReference>
<dbReference type="STRING" id="354243.BST28_13940"/>
<gene>
    <name evidence="3" type="ORF">ACT18_10105</name>
    <name evidence="2" type="ORF">GWR20_23380</name>
</gene>
<dbReference type="EMBL" id="LFOE01000011">
    <property type="protein sequence ID" value="OBY31855.1"/>
    <property type="molecule type" value="Genomic_DNA"/>
</dbReference>
<dbReference type="RefSeq" id="WP_065288081.1">
    <property type="nucleotide sequence ID" value="NZ_JAACYR010000191.1"/>
</dbReference>
<dbReference type="PATRIC" id="fig|354243.3.peg.2101"/>
<keyword evidence="1" id="KW-0472">Membrane</keyword>
<feature type="transmembrane region" description="Helical" evidence="1">
    <location>
        <begin position="89"/>
        <end position="113"/>
    </location>
</feature>
<evidence type="ECO:0000313" key="3">
    <source>
        <dbReference type="EMBL" id="OBY31855.1"/>
    </source>
</evidence>
<protein>
    <submittedName>
        <fullName evidence="3">Uncharacterized protein</fullName>
    </submittedName>
</protein>
<dbReference type="EMBL" id="JAACYR010000191">
    <property type="protein sequence ID" value="NDJ92029.1"/>
    <property type="molecule type" value="Genomic_DNA"/>
</dbReference>
<feature type="transmembrane region" description="Helical" evidence="1">
    <location>
        <begin position="26"/>
        <end position="43"/>
    </location>
</feature>
<keyword evidence="1" id="KW-1133">Transmembrane helix</keyword>
<keyword evidence="4" id="KW-1185">Reference proteome</keyword>
<reference evidence="3 4" key="1">
    <citation type="submission" date="2015-06" db="EMBL/GenBank/DDBJ databases">
        <title>Genome sequence of Mycobacterium kumamotonense strain Roo.</title>
        <authorList>
            <person name="Greninger A.L."/>
            <person name="Cunningham G."/>
            <person name="Miller S."/>
        </authorList>
    </citation>
    <scope>NUCLEOTIDE SEQUENCE [LARGE SCALE GENOMIC DNA]</scope>
    <source>
        <strain evidence="3 4">Roo</strain>
    </source>
</reference>
<evidence type="ECO:0000313" key="2">
    <source>
        <dbReference type="EMBL" id="NDJ92029.1"/>
    </source>
</evidence>
<evidence type="ECO:0000256" key="1">
    <source>
        <dbReference type="SAM" id="Phobius"/>
    </source>
</evidence>
<sequence length="117" mass="12263">MPSAILARVRDGDPAFWRTATRSAPLVVQAVLAALIGIGWLGLSGSPLSYGTPFRWLATAAFIVPTVAALVIGAVLLRAESPYRRGVGLAVCGSAVVTFISGLFYVLIFLPWFEGGA</sequence>